<evidence type="ECO:0000256" key="1">
    <source>
        <dbReference type="ARBA" id="ARBA00022617"/>
    </source>
</evidence>
<dbReference type="Proteomes" id="UP001156641">
    <property type="component" value="Unassembled WGS sequence"/>
</dbReference>
<sequence>MSRILRGLVIALTVCLGGPAISAAATPPQASECAACHGANGMGNQASGFPALAGLPSAYLQAQLAAFKNHERGNAIMGGMATPLTGPDMAALGDYYAALPVPAGPVPPALPAGPGADLAQRGDWQAGLADGIPSCDSCHGPGGAGVGAQFPRLAGQPAVYLAAQLNGWRDGTRKTGPLGLMSAIAHRLSPAQISAVAAYYAALPANTANGAKP</sequence>
<evidence type="ECO:0000313" key="7">
    <source>
        <dbReference type="EMBL" id="GLR68003.1"/>
    </source>
</evidence>
<feature type="signal peptide" evidence="5">
    <location>
        <begin position="1"/>
        <end position="23"/>
    </location>
</feature>
<feature type="domain" description="Cytochrome c" evidence="6">
    <location>
        <begin position="13"/>
        <end position="204"/>
    </location>
</feature>
<dbReference type="InterPro" id="IPR036909">
    <property type="entry name" value="Cyt_c-like_dom_sf"/>
</dbReference>
<dbReference type="PANTHER" id="PTHR33751">
    <property type="entry name" value="CBB3-TYPE CYTOCHROME C OXIDASE SUBUNIT FIXP"/>
    <property type="match status" value="1"/>
</dbReference>
<keyword evidence="3 4" id="KW-0408">Iron</keyword>
<protein>
    <submittedName>
        <fullName evidence="7">Cytochrome c</fullName>
    </submittedName>
</protein>
<dbReference type="SUPFAM" id="SSF46626">
    <property type="entry name" value="Cytochrome c"/>
    <property type="match status" value="2"/>
</dbReference>
<gene>
    <name evidence="7" type="ORF">GCM10010909_26840</name>
</gene>
<feature type="chain" id="PRO_5047008411" evidence="5">
    <location>
        <begin position="24"/>
        <end position="213"/>
    </location>
</feature>
<dbReference type="InterPro" id="IPR024167">
    <property type="entry name" value="Cytochrome_c4-like"/>
</dbReference>
<keyword evidence="5" id="KW-0732">Signal</keyword>
<dbReference type="InterPro" id="IPR050597">
    <property type="entry name" value="Cytochrome_c_Oxidase_Subunit"/>
</dbReference>
<organism evidence="7 8">
    <name type="scientific">Acidocella aquatica</name>
    <dbReference type="NCBI Taxonomy" id="1922313"/>
    <lineage>
        <taxon>Bacteria</taxon>
        <taxon>Pseudomonadati</taxon>
        <taxon>Pseudomonadota</taxon>
        <taxon>Alphaproteobacteria</taxon>
        <taxon>Acetobacterales</taxon>
        <taxon>Acidocellaceae</taxon>
        <taxon>Acidocella</taxon>
    </lineage>
</organism>
<dbReference type="Pfam" id="PF00034">
    <property type="entry name" value="Cytochrom_C"/>
    <property type="match status" value="1"/>
</dbReference>
<dbReference type="PANTHER" id="PTHR33751:SF11">
    <property type="entry name" value="BLL4483 PROTEIN"/>
    <property type="match status" value="1"/>
</dbReference>
<accession>A0ABQ6A8T0</accession>
<evidence type="ECO:0000256" key="2">
    <source>
        <dbReference type="ARBA" id="ARBA00022723"/>
    </source>
</evidence>
<keyword evidence="1 4" id="KW-0349">Heme</keyword>
<dbReference type="Pfam" id="PF13442">
    <property type="entry name" value="Cytochrome_CBB3"/>
    <property type="match status" value="1"/>
</dbReference>
<proteinExistence type="predicted"/>
<dbReference type="EMBL" id="BSOS01000073">
    <property type="protein sequence ID" value="GLR68003.1"/>
    <property type="molecule type" value="Genomic_DNA"/>
</dbReference>
<evidence type="ECO:0000256" key="3">
    <source>
        <dbReference type="ARBA" id="ARBA00023004"/>
    </source>
</evidence>
<name>A0ABQ6A8T0_9PROT</name>
<evidence type="ECO:0000256" key="5">
    <source>
        <dbReference type="SAM" id="SignalP"/>
    </source>
</evidence>
<evidence type="ECO:0000313" key="8">
    <source>
        <dbReference type="Proteomes" id="UP001156641"/>
    </source>
</evidence>
<dbReference type="PROSITE" id="PS51007">
    <property type="entry name" value="CYTC"/>
    <property type="match status" value="1"/>
</dbReference>
<keyword evidence="2 4" id="KW-0479">Metal-binding</keyword>
<dbReference type="Gene3D" id="1.10.760.10">
    <property type="entry name" value="Cytochrome c-like domain"/>
    <property type="match status" value="2"/>
</dbReference>
<dbReference type="PIRSF" id="PIRSF000005">
    <property type="entry name" value="Cytochrome_c4"/>
    <property type="match status" value="1"/>
</dbReference>
<keyword evidence="8" id="KW-1185">Reference proteome</keyword>
<evidence type="ECO:0000256" key="4">
    <source>
        <dbReference type="PROSITE-ProRule" id="PRU00433"/>
    </source>
</evidence>
<comment type="caution">
    <text evidence="7">The sequence shown here is derived from an EMBL/GenBank/DDBJ whole genome shotgun (WGS) entry which is preliminary data.</text>
</comment>
<dbReference type="InterPro" id="IPR009056">
    <property type="entry name" value="Cyt_c-like_dom"/>
</dbReference>
<dbReference type="RefSeq" id="WP_284258834.1">
    <property type="nucleotide sequence ID" value="NZ_BSOS01000073.1"/>
</dbReference>
<evidence type="ECO:0000259" key="6">
    <source>
        <dbReference type="PROSITE" id="PS51007"/>
    </source>
</evidence>
<reference evidence="8" key="1">
    <citation type="journal article" date="2019" name="Int. J. Syst. Evol. Microbiol.">
        <title>The Global Catalogue of Microorganisms (GCM) 10K type strain sequencing project: providing services to taxonomists for standard genome sequencing and annotation.</title>
        <authorList>
            <consortium name="The Broad Institute Genomics Platform"/>
            <consortium name="The Broad Institute Genome Sequencing Center for Infectious Disease"/>
            <person name="Wu L."/>
            <person name="Ma J."/>
        </authorList>
    </citation>
    <scope>NUCLEOTIDE SEQUENCE [LARGE SCALE GENOMIC DNA]</scope>
    <source>
        <strain evidence="8">NBRC 112502</strain>
    </source>
</reference>